<dbReference type="SUPFAM" id="SSF51735">
    <property type="entry name" value="NAD(P)-binding Rossmann-fold domains"/>
    <property type="match status" value="1"/>
</dbReference>
<feature type="domain" description="NAD-glutamate dehydrogenase ACT3" evidence="5">
    <location>
        <begin position="568"/>
        <end position="630"/>
    </location>
</feature>
<sequence length="1642" mass="182921">MTATVSLWSLEHASESTTSGPAIEKLTQAYFRHVSHNDQEELGQRGRLEAVEHHLKLAQRRVSEEPVVRVDRATTSAVLRVVQADMPFLVDSVAAEVTRQGYAIHMVAHPTFLTHHQKDTGELVGIFDIPAQGPVASGDTAALTGLGAYLSGDDVRVGVESWISIHTTGPMSEAAAAELEEGVTQALADVRASVRDWEEMRAAALSAAQTLRHDAPSQALQVNRSADLLEWMRNGNFTFIGYREYVLRTGDNHQVLHPVEGTGLGVLRGRPPASPSPLSVSGRNQIEKPTPLIITKTNSRSRVQRHAYMDYVAVKTYDERGRVVGERRFIGLWSASTYTVSIRDVPVLREKVDEVFDLAGFSRTSHSGSELTNLLETYPRDELFQMTAEQLWDVAREILQLEERRRTRLFLRRDIYGRFLTALVFLPRDRYNTGVRHRIEALLLDELGGVSVEYQVRLTESSLARLFFRVQLPSDWDRSGSLQSDLLEQKLVSTVRSWKEGVDEQALVVFGEDTGVAAAQLWDEAFPPAYRVRYEVEDALEDISRFTALPGDGTPAVYIAPPGDKAVRDADEDDERLRLKIYSDTPRTLTEILPVIQNLGLTVTDERPFVITPADGRTFHLYDLGVLTPDDIELGPVSNLVSESVAEAMTGRAASDAFNRLVLRQGLDVRTVSMLRGYGHYLRQLGVPHSPDFMADTLLRNPNVTAGLVRYFQVRFDPEHTEIVSRPEALVDDFEYGGEASELRHQVLDAVNEDILVALDAVPTLDADRVLRGYLTAMGATDRTNFYQHHEWLSLKIVPSRIPFAPAPRPAHEIWVESPDVSGTHLRFGAVARGGLRWSDRREDFRTEVLGLVQTQQVKNAVIVPTGAKGGFYAHRLPDPSVDRGAWMEAGKDAYRTFIRGLLDVTDNQVVDAEGTRTITREGIIRHDAPDAYLVVAADKGTASFSDTANAISEEYGHWLGDGFASGGSEGYDHKGMGITARGAWESVRSHFASFGHDVQTEDFTAVGIGDMSGDVFGNGMLRSRHTRLVAAFNHLHIFIDPNPDPEVSFQERERLYSLPRSSWSDYDPALISTGGGVFDRSAKSVGITPEIRELLDLDESVTTMTPTQLLKAVLSADVDLLYNGGIGTYIKATGESNDVVGDRANDAIRVNGADLRATVVVEGGNLGATQLGRIEAARNGVLINTDAIDNSAGVDTSDHEVNIKILLNAMIQDGSLDPDERAETLRSMTDNVAQLVLATNKAQNVLLRNDSARVSDWMPSFIRHASWLEANAGLDRSIESIPTTEELNQRVQQGEGLTTPELSVLQAYTKINLTEQLLESDLIDDPWFAKVLIQYFPRRVRSRVDAIQAHPLRRQIIATMVANDVVNVGGTTFVFRAQEETGAETTAIVKAYIASKEIYWLDRYMSQLQDLPVGIDPATRSLAYQELRRLLDRAVRWMILHRGIDETLEDQIGDLAVPVQRLAALLPGIFVGEVDERYTLWKENNLRAGFPEGIAAVRAMAFETYALLDIVTLARRQDLDPVRVAEVYFRLYDEFSADELLDFITFLPRRTRWQALARGAMRDDFYIWMIQVTESVLSHNEEGLSTEDLLGRWHTQNETRIERLRTFLDGVHDQLTPDEKTGKTDLAALTVMLRRLRSLVQ</sequence>
<evidence type="ECO:0000313" key="7">
    <source>
        <dbReference type="Proteomes" id="UP001219037"/>
    </source>
</evidence>
<dbReference type="EC" id="1.4.1.2" evidence="6"/>
<evidence type="ECO:0000313" key="6">
    <source>
        <dbReference type="EMBL" id="WFP15628.1"/>
    </source>
</evidence>
<reference evidence="6 7" key="1">
    <citation type="submission" date="2023-04" db="EMBL/GenBank/DDBJ databases">
        <title>Funneling lignin-derived compounds into biodiesel using alkali-halophilic Citricoccus sp. P2.</title>
        <authorList>
            <person name="Luo C.-B."/>
        </authorList>
    </citation>
    <scope>NUCLEOTIDE SEQUENCE [LARGE SCALE GENOMIC DNA]</scope>
    <source>
        <strain evidence="6 7">P2</strain>
    </source>
</reference>
<evidence type="ECO:0000259" key="1">
    <source>
        <dbReference type="Pfam" id="PF05088"/>
    </source>
</evidence>
<name>A0ABY8H4P7_9MICC</name>
<dbReference type="RefSeq" id="WP_278156531.1">
    <property type="nucleotide sequence ID" value="NZ_CP121252.1"/>
</dbReference>
<dbReference type="InterPro" id="IPR049059">
    <property type="entry name" value="NAD_Glu_DH_HM1"/>
</dbReference>
<feature type="domain" description="NAD-glutamate dehydrogenase catalytic" evidence="1">
    <location>
        <begin position="755"/>
        <end position="1249"/>
    </location>
</feature>
<dbReference type="Proteomes" id="UP001219037">
    <property type="component" value="Chromosome"/>
</dbReference>
<dbReference type="Pfam" id="PF21075">
    <property type="entry name" value="GDH_ACT1"/>
    <property type="match status" value="1"/>
</dbReference>
<dbReference type="InterPro" id="IPR049056">
    <property type="entry name" value="NAD_Glu_DH_HM3"/>
</dbReference>
<dbReference type="InterPro" id="IPR046346">
    <property type="entry name" value="Aminoacid_DH-like_N_sf"/>
</dbReference>
<evidence type="ECO:0000259" key="5">
    <source>
        <dbReference type="Pfam" id="PF21077"/>
    </source>
</evidence>
<dbReference type="PIRSF" id="PIRSF036761">
    <property type="entry name" value="GDH_Mll4104"/>
    <property type="match status" value="1"/>
</dbReference>
<evidence type="ECO:0000259" key="3">
    <source>
        <dbReference type="Pfam" id="PF21075"/>
    </source>
</evidence>
<dbReference type="InterPro" id="IPR028971">
    <property type="entry name" value="NAD-GDH_cat"/>
</dbReference>
<dbReference type="GO" id="GO:0004352">
    <property type="term" value="F:glutamate dehydrogenase (NAD+) activity"/>
    <property type="evidence" value="ECO:0007669"/>
    <property type="project" value="UniProtKB-EC"/>
</dbReference>
<evidence type="ECO:0000259" key="2">
    <source>
        <dbReference type="Pfam" id="PF21074"/>
    </source>
</evidence>
<keyword evidence="7" id="KW-1185">Reference proteome</keyword>
<dbReference type="InterPro" id="IPR049058">
    <property type="entry name" value="NAD_Glu_DH_HM2"/>
</dbReference>
<dbReference type="InterPro" id="IPR049064">
    <property type="entry name" value="NAD_Glu_DH_ACT3"/>
</dbReference>
<dbReference type="InterPro" id="IPR048381">
    <property type="entry name" value="GDH_C"/>
</dbReference>
<dbReference type="InterPro" id="IPR024727">
    <property type="entry name" value="NAD_Glu_DH_N_ACT1"/>
</dbReference>
<dbReference type="InterPro" id="IPR036291">
    <property type="entry name" value="NAD(P)-bd_dom_sf"/>
</dbReference>
<dbReference type="PANTHER" id="PTHR43403">
    <property type="entry name" value="NAD-SPECIFIC GLUTAMATE DEHYDROGENASE"/>
    <property type="match status" value="1"/>
</dbReference>
<dbReference type="InterPro" id="IPR007780">
    <property type="entry name" value="NAD_Glu_DH_bac"/>
</dbReference>
<dbReference type="Gene3D" id="3.40.50.720">
    <property type="entry name" value="NAD(P)-binding Rossmann-like Domain"/>
    <property type="match status" value="1"/>
</dbReference>
<dbReference type="Pfam" id="PF21078">
    <property type="entry name" value="GDH_HM3"/>
    <property type="match status" value="1"/>
</dbReference>
<feature type="domain" description="NAD-specific glutamate dehydrogenase C-terminal" evidence="2">
    <location>
        <begin position="1295"/>
        <end position="1638"/>
    </location>
</feature>
<dbReference type="Pfam" id="PF21073">
    <property type="entry name" value="GDH_HM1"/>
    <property type="match status" value="1"/>
</dbReference>
<dbReference type="Pfam" id="PF21074">
    <property type="entry name" value="GDH_C"/>
    <property type="match status" value="1"/>
</dbReference>
<keyword evidence="6" id="KW-0560">Oxidoreductase</keyword>
<dbReference type="Pfam" id="PF21077">
    <property type="entry name" value="GDH_ACT3"/>
    <property type="match status" value="1"/>
</dbReference>
<dbReference type="PANTHER" id="PTHR43403:SF1">
    <property type="entry name" value="NAD-SPECIFIC GLUTAMATE DEHYDROGENASE"/>
    <property type="match status" value="1"/>
</dbReference>
<feature type="domain" description="NAD-glutamate dehydrogenase N-terminal ACT1" evidence="3">
    <location>
        <begin position="27"/>
        <end position="180"/>
    </location>
</feature>
<dbReference type="SUPFAM" id="SSF53223">
    <property type="entry name" value="Aminoacid dehydrogenase-like, N-terminal domain"/>
    <property type="match status" value="1"/>
</dbReference>
<organism evidence="6 7">
    <name type="scientific">Citricoccus muralis</name>
    <dbReference type="NCBI Taxonomy" id="169134"/>
    <lineage>
        <taxon>Bacteria</taxon>
        <taxon>Bacillati</taxon>
        <taxon>Actinomycetota</taxon>
        <taxon>Actinomycetes</taxon>
        <taxon>Micrococcales</taxon>
        <taxon>Micrococcaceae</taxon>
        <taxon>Citricoccus</taxon>
    </lineage>
</organism>
<proteinExistence type="predicted"/>
<dbReference type="EMBL" id="CP121252">
    <property type="protein sequence ID" value="WFP15628.1"/>
    <property type="molecule type" value="Genomic_DNA"/>
</dbReference>
<protein>
    <submittedName>
        <fullName evidence="6">NAD-glutamate dehydrogenase</fullName>
        <ecNumber evidence="6">1.4.1.2</ecNumber>
    </submittedName>
</protein>
<dbReference type="Pfam" id="PF05088">
    <property type="entry name" value="Bac_GDH_CD"/>
    <property type="match status" value="1"/>
</dbReference>
<gene>
    <name evidence="6" type="ORF">P8192_09460</name>
</gene>
<accession>A0ABY8H4P7</accession>
<dbReference type="Pfam" id="PF21079">
    <property type="entry name" value="GDH_HM2"/>
    <property type="match status" value="1"/>
</dbReference>
<evidence type="ECO:0000259" key="4">
    <source>
        <dbReference type="Pfam" id="PF21076"/>
    </source>
</evidence>
<dbReference type="Pfam" id="PF21076">
    <property type="entry name" value="GDH_ACT2"/>
    <property type="match status" value="1"/>
</dbReference>
<feature type="domain" description="NAD-glutamate dehydrogenase ACT2" evidence="4">
    <location>
        <begin position="408"/>
        <end position="499"/>
    </location>
</feature>
<dbReference type="InterPro" id="IPR049062">
    <property type="entry name" value="NAD_Glu_DH_ACT2"/>
</dbReference>